<evidence type="ECO:0000313" key="4">
    <source>
        <dbReference type="Proteomes" id="UP000290572"/>
    </source>
</evidence>
<dbReference type="EMBL" id="QBIY01011929">
    <property type="protein sequence ID" value="RXN27917.1"/>
    <property type="molecule type" value="Genomic_DNA"/>
</dbReference>
<gene>
    <name evidence="3" type="ORF">ROHU_005430</name>
</gene>
<comment type="caution">
    <text evidence="3">The sequence shown here is derived from an EMBL/GenBank/DDBJ whole genome shotgun (WGS) entry which is preliminary data.</text>
</comment>
<dbReference type="InterPro" id="IPR012337">
    <property type="entry name" value="RNaseH-like_sf"/>
</dbReference>
<reference evidence="3 4" key="1">
    <citation type="submission" date="2018-03" db="EMBL/GenBank/DDBJ databases">
        <title>Draft genome sequence of Rohu Carp (Labeo rohita).</title>
        <authorList>
            <person name="Das P."/>
            <person name="Kushwaha B."/>
            <person name="Joshi C.G."/>
            <person name="Kumar D."/>
            <person name="Nagpure N.S."/>
            <person name="Sahoo L."/>
            <person name="Das S.P."/>
            <person name="Bit A."/>
            <person name="Patnaik S."/>
            <person name="Meher P.K."/>
            <person name="Jayasankar P."/>
            <person name="Koringa P.G."/>
            <person name="Patel N.V."/>
            <person name="Hinsu A.T."/>
            <person name="Kumar R."/>
            <person name="Pandey M."/>
            <person name="Agarwal S."/>
            <person name="Srivastava S."/>
            <person name="Singh M."/>
            <person name="Iquebal M.A."/>
            <person name="Jaiswal S."/>
            <person name="Angadi U.B."/>
            <person name="Kumar N."/>
            <person name="Raza M."/>
            <person name="Shah T.M."/>
            <person name="Rai A."/>
            <person name="Jena J.K."/>
        </authorList>
    </citation>
    <scope>NUCLEOTIDE SEQUENCE [LARGE SCALE GENOMIC DNA]</scope>
    <source>
        <strain evidence="3">DASCIFA01</strain>
        <tissue evidence="3">Testis</tissue>
    </source>
</reference>
<organism evidence="3 4">
    <name type="scientific">Labeo rohita</name>
    <name type="common">Indian major carp</name>
    <name type="synonym">Cyprinus rohita</name>
    <dbReference type="NCBI Taxonomy" id="84645"/>
    <lineage>
        <taxon>Eukaryota</taxon>
        <taxon>Metazoa</taxon>
        <taxon>Chordata</taxon>
        <taxon>Craniata</taxon>
        <taxon>Vertebrata</taxon>
        <taxon>Euteleostomi</taxon>
        <taxon>Actinopterygii</taxon>
        <taxon>Neopterygii</taxon>
        <taxon>Teleostei</taxon>
        <taxon>Ostariophysi</taxon>
        <taxon>Cypriniformes</taxon>
        <taxon>Cyprinidae</taxon>
        <taxon>Labeoninae</taxon>
        <taxon>Labeonini</taxon>
        <taxon>Labeo</taxon>
    </lineage>
</organism>
<protein>
    <submittedName>
        <fullName evidence="3">TE: Transposable element Tcb1</fullName>
    </submittedName>
</protein>
<dbReference type="Gene3D" id="3.30.420.10">
    <property type="entry name" value="Ribonuclease H-like superfamily/Ribonuclease H"/>
    <property type="match status" value="1"/>
</dbReference>
<dbReference type="InterPro" id="IPR038717">
    <property type="entry name" value="Tc1-like_DDE_dom"/>
</dbReference>
<feature type="region of interest" description="Disordered" evidence="1">
    <location>
        <begin position="1"/>
        <end position="28"/>
    </location>
</feature>
<evidence type="ECO:0000259" key="2">
    <source>
        <dbReference type="Pfam" id="PF13358"/>
    </source>
</evidence>
<name>A0A498NE19_LABRO</name>
<accession>A0A498NE19</accession>
<dbReference type="SUPFAM" id="SSF53098">
    <property type="entry name" value="Ribonuclease H-like"/>
    <property type="match status" value="1"/>
</dbReference>
<feature type="domain" description="Tc1-like transposase DDE" evidence="2">
    <location>
        <begin position="76"/>
        <end position="140"/>
    </location>
</feature>
<dbReference type="InterPro" id="IPR036397">
    <property type="entry name" value="RNaseH_sf"/>
</dbReference>
<dbReference type="Pfam" id="PF13358">
    <property type="entry name" value="DDE_3"/>
    <property type="match status" value="1"/>
</dbReference>
<dbReference type="AlphaFoldDB" id="A0A498NE19"/>
<proteinExistence type="predicted"/>
<sequence>MLRHLRSKRPNALATETPTTEHHSAPTGEADMWTSLTMESYLGVTCHYTDSNAELGLVVLGVSKFPKSRTVDNIKEALSDLILDWGLTGSVASMDNDPKHTSRLCKGYLTKKESDGVLRQMIWPPQSPDLNPIEMVWGKVVCKS</sequence>
<dbReference type="Proteomes" id="UP000290572">
    <property type="component" value="Unassembled WGS sequence"/>
</dbReference>
<evidence type="ECO:0000256" key="1">
    <source>
        <dbReference type="SAM" id="MobiDB-lite"/>
    </source>
</evidence>
<keyword evidence="4" id="KW-1185">Reference proteome</keyword>
<dbReference type="GO" id="GO:0003676">
    <property type="term" value="F:nucleic acid binding"/>
    <property type="evidence" value="ECO:0007669"/>
    <property type="project" value="InterPro"/>
</dbReference>
<evidence type="ECO:0000313" key="3">
    <source>
        <dbReference type="EMBL" id="RXN27917.1"/>
    </source>
</evidence>